<dbReference type="GO" id="GO:0006281">
    <property type="term" value="P:DNA repair"/>
    <property type="evidence" value="ECO:0007669"/>
    <property type="project" value="InterPro"/>
</dbReference>
<dbReference type="KEGG" id="acab:QRX50_31195"/>
<dbReference type="EMBL" id="CP127294">
    <property type="protein sequence ID" value="WIX75929.1"/>
    <property type="molecule type" value="Genomic_DNA"/>
</dbReference>
<keyword evidence="1" id="KW-0378">Hydrolase</keyword>
<keyword evidence="1" id="KW-0540">Nuclease</keyword>
<dbReference type="Proteomes" id="UP001236014">
    <property type="component" value="Chromosome"/>
</dbReference>
<accession>A0A9Y2I9S1</accession>
<dbReference type="AlphaFoldDB" id="A0A9Y2I9S1"/>
<dbReference type="GO" id="GO:0004519">
    <property type="term" value="F:endonuclease activity"/>
    <property type="evidence" value="ECO:0007669"/>
    <property type="project" value="UniProtKB-KW"/>
</dbReference>
<reference evidence="1 2" key="1">
    <citation type="submission" date="2023-06" db="EMBL/GenBank/DDBJ databases">
        <authorList>
            <person name="Oyuntsetseg B."/>
            <person name="Kim S.B."/>
        </authorList>
    </citation>
    <scope>NUCLEOTIDE SEQUENCE [LARGE SCALE GENOMIC DNA]</scope>
    <source>
        <strain evidence="1 2">2-15</strain>
    </source>
</reference>
<gene>
    <name evidence="1" type="ORF">QRX50_31195</name>
</gene>
<dbReference type="RefSeq" id="WP_285966691.1">
    <property type="nucleotide sequence ID" value="NZ_CP127294.1"/>
</dbReference>
<sequence length="202" mass="22355">MTTVDDVLAEYGTTHAEQAGIKLADKPQPLYQLLVLTTLMSARIGSDIAVAAAKELWRAGWRTPKAMRGSEWTDRVHALGRGRYVRYDESTARYLVDSAEFLHERYRDDLRNLAEAAEGSPERLEKLLTEFPRIGPTGAQIFCEEVQAVWPWVRPYFDKRALAGAKKAGLPADPEKLAGLVAGADVARLAAALVQVNVHAKR</sequence>
<evidence type="ECO:0000313" key="2">
    <source>
        <dbReference type="Proteomes" id="UP001236014"/>
    </source>
</evidence>
<keyword evidence="1" id="KW-0255">Endonuclease</keyword>
<dbReference type="SUPFAM" id="SSF48150">
    <property type="entry name" value="DNA-glycosylase"/>
    <property type="match status" value="1"/>
</dbReference>
<name>A0A9Y2I9S1_9PSEU</name>
<protein>
    <submittedName>
        <fullName evidence="1">Endonuclease</fullName>
    </submittedName>
</protein>
<proteinExistence type="predicted"/>
<evidence type="ECO:0000313" key="1">
    <source>
        <dbReference type="EMBL" id="WIX75929.1"/>
    </source>
</evidence>
<keyword evidence="2" id="KW-1185">Reference proteome</keyword>
<dbReference type="InterPro" id="IPR011257">
    <property type="entry name" value="DNA_glycosylase"/>
</dbReference>
<organism evidence="1 2">
    <name type="scientific">Amycolatopsis carbonis</name>
    <dbReference type="NCBI Taxonomy" id="715471"/>
    <lineage>
        <taxon>Bacteria</taxon>
        <taxon>Bacillati</taxon>
        <taxon>Actinomycetota</taxon>
        <taxon>Actinomycetes</taxon>
        <taxon>Pseudonocardiales</taxon>
        <taxon>Pseudonocardiaceae</taxon>
        <taxon>Amycolatopsis</taxon>
    </lineage>
</organism>